<feature type="coiled-coil region" evidence="1">
    <location>
        <begin position="29"/>
        <end position="74"/>
    </location>
</feature>
<sequence>MNYLLRNLVLTLVLTLVVVTPVSSFADSKNRVEKEREKIEKRLEKQKEKEEKRSEKLQEKLEKKLNKNKNDDSRRCWNSFFHRVLPFSWLTSNLNNINLDDDCFFGIHKATTTPDITAPTITNITTKTGQKRALILWNTNEKTRGKIYYSTSTPVNIANSSVVSVNKQVLGGKDHYVVLNNLVPGTNYYGIIEAKDKAGNTATSSEFQFITKTATTTTDTLAPNISSTSIVAGTSTIKVLWNTNENATSKVYYSTSTPLNISSASFTQSGTFVTSHNLTIEGLSTSTLYYLVIESSDSSANTATSSQFSLTTSP</sequence>
<reference evidence="2 3" key="1">
    <citation type="journal article" date="2016" name="Nat. Commun.">
        <title>Thousands of microbial genomes shed light on interconnected biogeochemical processes in an aquifer system.</title>
        <authorList>
            <person name="Anantharaman K."/>
            <person name="Brown C.T."/>
            <person name="Hug L.A."/>
            <person name="Sharon I."/>
            <person name="Castelle C.J."/>
            <person name="Probst A.J."/>
            <person name="Thomas B.C."/>
            <person name="Singh A."/>
            <person name="Wilkins M.J."/>
            <person name="Karaoz U."/>
            <person name="Brodie E.L."/>
            <person name="Williams K.H."/>
            <person name="Hubbard S.S."/>
            <person name="Banfield J.F."/>
        </authorList>
    </citation>
    <scope>NUCLEOTIDE SEQUENCE [LARGE SCALE GENOMIC DNA]</scope>
</reference>
<dbReference type="InterPro" id="IPR036116">
    <property type="entry name" value="FN3_sf"/>
</dbReference>
<protein>
    <recommendedName>
        <fullName evidence="4">Fibronectin type-III domain-containing protein</fullName>
    </recommendedName>
</protein>
<evidence type="ECO:0000313" key="3">
    <source>
        <dbReference type="Proteomes" id="UP000177707"/>
    </source>
</evidence>
<comment type="caution">
    <text evidence="2">The sequence shown here is derived from an EMBL/GenBank/DDBJ whole genome shotgun (WGS) entry which is preliminary data.</text>
</comment>
<proteinExistence type="predicted"/>
<dbReference type="InterPro" id="IPR013783">
    <property type="entry name" value="Ig-like_fold"/>
</dbReference>
<organism evidence="2 3">
    <name type="scientific">Candidatus Zambryskibacteria bacterium RIFCSPLOWO2_01_FULL_39_39</name>
    <dbReference type="NCBI Taxonomy" id="1802758"/>
    <lineage>
        <taxon>Bacteria</taxon>
        <taxon>Candidatus Zambryskiibacteriota</taxon>
    </lineage>
</organism>
<dbReference type="EMBL" id="MHWB01000009">
    <property type="protein sequence ID" value="OHB01942.1"/>
    <property type="molecule type" value="Genomic_DNA"/>
</dbReference>
<accession>A0A1G2TZF9</accession>
<name>A0A1G2TZF9_9BACT</name>
<evidence type="ECO:0000313" key="2">
    <source>
        <dbReference type="EMBL" id="OHB01942.1"/>
    </source>
</evidence>
<dbReference type="Proteomes" id="UP000177707">
    <property type="component" value="Unassembled WGS sequence"/>
</dbReference>
<evidence type="ECO:0000256" key="1">
    <source>
        <dbReference type="SAM" id="Coils"/>
    </source>
</evidence>
<evidence type="ECO:0008006" key="4">
    <source>
        <dbReference type="Google" id="ProtNLM"/>
    </source>
</evidence>
<dbReference type="AlphaFoldDB" id="A0A1G2TZF9"/>
<dbReference type="STRING" id="1802758.A3A96_00685"/>
<gene>
    <name evidence="2" type="ORF">A3A96_00685</name>
</gene>
<dbReference type="Gene3D" id="2.60.40.10">
    <property type="entry name" value="Immunoglobulins"/>
    <property type="match status" value="1"/>
</dbReference>
<keyword evidence="1" id="KW-0175">Coiled coil</keyword>
<dbReference type="SUPFAM" id="SSF49265">
    <property type="entry name" value="Fibronectin type III"/>
    <property type="match status" value="1"/>
</dbReference>